<dbReference type="RefSeq" id="XP_062773712.1">
    <property type="nucleotide sequence ID" value="XM_062917661.1"/>
</dbReference>
<name>A0AAX4HZ79_9PEZI</name>
<gene>
    <name evidence="1" type="ORF">CDEST_01502</name>
</gene>
<evidence type="ECO:0000313" key="2">
    <source>
        <dbReference type="Proteomes" id="UP001322277"/>
    </source>
</evidence>
<proteinExistence type="predicted"/>
<protein>
    <submittedName>
        <fullName evidence="1">Uncharacterized protein</fullName>
    </submittedName>
</protein>
<accession>A0AAX4HZ79</accession>
<dbReference type="EMBL" id="CP137305">
    <property type="protein sequence ID" value="WQF76488.1"/>
    <property type="molecule type" value="Genomic_DNA"/>
</dbReference>
<dbReference type="GeneID" id="87938005"/>
<dbReference type="AlphaFoldDB" id="A0AAX4HZ79"/>
<evidence type="ECO:0000313" key="1">
    <source>
        <dbReference type="EMBL" id="WQF76488.1"/>
    </source>
</evidence>
<dbReference type="KEGG" id="cdet:87938005"/>
<sequence length="74" mass="8491">MMTSFMLNSLTQPSHLVILHAMGKYTEKRFLCQTSSTFALRLKLQVVQALLKKSTISEVQRRTVRLQLVLSEPL</sequence>
<organism evidence="1 2">
    <name type="scientific">Colletotrichum destructivum</name>
    <dbReference type="NCBI Taxonomy" id="34406"/>
    <lineage>
        <taxon>Eukaryota</taxon>
        <taxon>Fungi</taxon>
        <taxon>Dikarya</taxon>
        <taxon>Ascomycota</taxon>
        <taxon>Pezizomycotina</taxon>
        <taxon>Sordariomycetes</taxon>
        <taxon>Hypocreomycetidae</taxon>
        <taxon>Glomerellales</taxon>
        <taxon>Glomerellaceae</taxon>
        <taxon>Colletotrichum</taxon>
        <taxon>Colletotrichum destructivum species complex</taxon>
    </lineage>
</organism>
<dbReference type="Proteomes" id="UP001322277">
    <property type="component" value="Chromosome 1"/>
</dbReference>
<reference evidence="2" key="1">
    <citation type="journal article" date="2023" name="bioRxiv">
        <title>Complete genome of the Medicago anthracnose fungus, Colletotrichum destructivum, reveals a mini-chromosome-like region within a core chromosome.</title>
        <authorList>
            <person name="Lapalu N."/>
            <person name="Simon A."/>
            <person name="Lu A."/>
            <person name="Plaumann P.-L."/>
            <person name="Amselem J."/>
            <person name="Pigne S."/>
            <person name="Auger A."/>
            <person name="Koch C."/>
            <person name="Dallery J.-F."/>
            <person name="O'Connell R.J."/>
        </authorList>
    </citation>
    <scope>NUCLEOTIDE SEQUENCE [LARGE SCALE GENOMIC DNA]</scope>
    <source>
        <strain evidence="2">CBS 520.97</strain>
    </source>
</reference>
<keyword evidence="2" id="KW-1185">Reference proteome</keyword>